<keyword evidence="1 5" id="KW-0645">Protease</keyword>
<dbReference type="InterPro" id="IPR036034">
    <property type="entry name" value="PDZ_sf"/>
</dbReference>
<dbReference type="OrthoDB" id="248175at2"/>
<proteinExistence type="predicted"/>
<dbReference type="KEGG" id="amob:HG15A2_12410"/>
<dbReference type="GO" id="GO:0004252">
    <property type="term" value="F:serine-type endopeptidase activity"/>
    <property type="evidence" value="ECO:0007669"/>
    <property type="project" value="InterPro"/>
</dbReference>
<name>A0A517MSV3_9BACT</name>
<gene>
    <name evidence="5" type="primary">degQ_1</name>
    <name evidence="5" type="ORF">HG15A2_12410</name>
</gene>
<dbReference type="RefSeq" id="WP_145058774.1">
    <property type="nucleotide sequence ID" value="NZ_CP036263.1"/>
</dbReference>
<accession>A0A517MSV3</accession>
<dbReference type="Pfam" id="PF13365">
    <property type="entry name" value="Trypsin_2"/>
    <property type="match status" value="1"/>
</dbReference>
<dbReference type="Gene3D" id="2.40.10.120">
    <property type="match status" value="1"/>
</dbReference>
<dbReference type="PANTHER" id="PTHR43343">
    <property type="entry name" value="PEPTIDASE S12"/>
    <property type="match status" value="1"/>
</dbReference>
<keyword evidence="2 5" id="KW-0378">Hydrolase</keyword>
<dbReference type="SUPFAM" id="SSF50494">
    <property type="entry name" value="Trypsin-like serine proteases"/>
    <property type="match status" value="1"/>
</dbReference>
<dbReference type="InterPro" id="IPR001940">
    <property type="entry name" value="Peptidase_S1C"/>
</dbReference>
<dbReference type="SUPFAM" id="SSF50156">
    <property type="entry name" value="PDZ domain-like"/>
    <property type="match status" value="1"/>
</dbReference>
<feature type="region of interest" description="Disordered" evidence="3">
    <location>
        <begin position="36"/>
        <end position="66"/>
    </location>
</feature>
<evidence type="ECO:0000256" key="1">
    <source>
        <dbReference type="ARBA" id="ARBA00022670"/>
    </source>
</evidence>
<dbReference type="EC" id="3.4.21.107" evidence="5"/>
<dbReference type="Pfam" id="PF13180">
    <property type="entry name" value="PDZ_2"/>
    <property type="match status" value="1"/>
</dbReference>
<feature type="compositionally biased region" description="Low complexity" evidence="3">
    <location>
        <begin position="36"/>
        <end position="48"/>
    </location>
</feature>
<dbReference type="InterPro" id="IPR051201">
    <property type="entry name" value="Chloro_Bact_Ser_Proteases"/>
</dbReference>
<dbReference type="InterPro" id="IPR009003">
    <property type="entry name" value="Peptidase_S1_PA"/>
</dbReference>
<evidence type="ECO:0000259" key="4">
    <source>
        <dbReference type="Pfam" id="PF13180"/>
    </source>
</evidence>
<evidence type="ECO:0000256" key="2">
    <source>
        <dbReference type="ARBA" id="ARBA00022801"/>
    </source>
</evidence>
<dbReference type="Proteomes" id="UP000319852">
    <property type="component" value="Chromosome"/>
</dbReference>
<organism evidence="5 6">
    <name type="scientific">Adhaeretor mobilis</name>
    <dbReference type="NCBI Taxonomy" id="1930276"/>
    <lineage>
        <taxon>Bacteria</taxon>
        <taxon>Pseudomonadati</taxon>
        <taxon>Planctomycetota</taxon>
        <taxon>Planctomycetia</taxon>
        <taxon>Pirellulales</taxon>
        <taxon>Lacipirellulaceae</taxon>
        <taxon>Adhaeretor</taxon>
    </lineage>
</organism>
<protein>
    <submittedName>
        <fullName evidence="5">Periplasmic pH-dependent serine endoprotease DegQ</fullName>
        <ecNumber evidence="5">3.4.21.107</ecNumber>
    </submittedName>
</protein>
<dbReference type="PRINTS" id="PR00834">
    <property type="entry name" value="PROTEASES2C"/>
</dbReference>
<evidence type="ECO:0000313" key="6">
    <source>
        <dbReference type="Proteomes" id="UP000319852"/>
    </source>
</evidence>
<evidence type="ECO:0000256" key="3">
    <source>
        <dbReference type="SAM" id="MobiDB-lite"/>
    </source>
</evidence>
<dbReference type="AlphaFoldDB" id="A0A517MSV3"/>
<sequence>MCRVRTTFIAAGLIALGLAVGIGINLGGSPELLPSATAQPAEAEQPPTQISPIRSNRAAGRPPATEFTPEEQTNIAVYEAANRSVVNIDTKTVQVDHFRHLQHFAEGSGSGAVLDRDGHIITNYHVVDGARQIEVTLASNNVYSAELVGQDKEHDIAVLKIDAPADELTPISIGTSDNLRVGQRVFALGNPFGWDGTLTTGIISSLNRNLPSRVPGYYMKSLIQTDAAMNPGNSGGPLLNTHSEMIGMCVAIATKTGQNAGVGFAIPINRIRTLMPELIQHGRVVRADIGIVAVMETDSGLAIAKLAKDGPAARVGLRAFRKVVKRQQQGNFVYQTISEDRSHADRIVAINGQPMRTGVQFRDKILEFKPTDEVTLTIVREGKQLDVKVTLDAN</sequence>
<dbReference type="InterPro" id="IPR001478">
    <property type="entry name" value="PDZ"/>
</dbReference>
<dbReference type="GO" id="GO:0006508">
    <property type="term" value="P:proteolysis"/>
    <property type="evidence" value="ECO:0007669"/>
    <property type="project" value="UniProtKB-KW"/>
</dbReference>
<feature type="domain" description="PDZ" evidence="4">
    <location>
        <begin position="288"/>
        <end position="391"/>
    </location>
</feature>
<evidence type="ECO:0000313" key="5">
    <source>
        <dbReference type="EMBL" id="QDS97971.1"/>
    </source>
</evidence>
<keyword evidence="6" id="KW-1185">Reference proteome</keyword>
<dbReference type="Gene3D" id="2.30.42.10">
    <property type="match status" value="1"/>
</dbReference>
<reference evidence="5 6" key="1">
    <citation type="submission" date="2019-02" db="EMBL/GenBank/DDBJ databases">
        <title>Deep-cultivation of Planctomycetes and their phenomic and genomic characterization uncovers novel biology.</title>
        <authorList>
            <person name="Wiegand S."/>
            <person name="Jogler M."/>
            <person name="Boedeker C."/>
            <person name="Pinto D."/>
            <person name="Vollmers J."/>
            <person name="Rivas-Marin E."/>
            <person name="Kohn T."/>
            <person name="Peeters S.H."/>
            <person name="Heuer A."/>
            <person name="Rast P."/>
            <person name="Oberbeckmann S."/>
            <person name="Bunk B."/>
            <person name="Jeske O."/>
            <person name="Meyerdierks A."/>
            <person name="Storesund J.E."/>
            <person name="Kallscheuer N."/>
            <person name="Luecker S."/>
            <person name="Lage O.M."/>
            <person name="Pohl T."/>
            <person name="Merkel B.J."/>
            <person name="Hornburger P."/>
            <person name="Mueller R.-W."/>
            <person name="Bruemmer F."/>
            <person name="Labrenz M."/>
            <person name="Spormann A.M."/>
            <person name="Op den Camp H."/>
            <person name="Overmann J."/>
            <person name="Amann R."/>
            <person name="Jetten M.S.M."/>
            <person name="Mascher T."/>
            <person name="Medema M.H."/>
            <person name="Devos D.P."/>
            <person name="Kaster A.-K."/>
            <person name="Ovreas L."/>
            <person name="Rohde M."/>
            <person name="Galperin M.Y."/>
            <person name="Jogler C."/>
        </authorList>
    </citation>
    <scope>NUCLEOTIDE SEQUENCE [LARGE SCALE GENOMIC DNA]</scope>
    <source>
        <strain evidence="5 6">HG15A2</strain>
    </source>
</reference>
<dbReference type="PANTHER" id="PTHR43343:SF3">
    <property type="entry name" value="PROTEASE DO-LIKE 8, CHLOROPLASTIC"/>
    <property type="match status" value="1"/>
</dbReference>
<dbReference type="EMBL" id="CP036263">
    <property type="protein sequence ID" value="QDS97971.1"/>
    <property type="molecule type" value="Genomic_DNA"/>
</dbReference>